<evidence type="ECO:0000313" key="11">
    <source>
        <dbReference type="Proteomes" id="UP000193900"/>
    </source>
</evidence>
<keyword evidence="11" id="KW-1185">Reference proteome</keyword>
<protein>
    <submittedName>
        <fullName evidence="10">Spermidine/putrescine transport system permease protein PotB</fullName>
    </submittedName>
</protein>
<gene>
    <name evidence="10" type="primary">potB_1</name>
    <name evidence="10" type="ORF">ROA7023_00144</name>
</gene>
<comment type="similarity">
    <text evidence="2">Belongs to the binding-protein-dependent transport system permease family. CysTW subfamily.</text>
</comment>
<sequence>MILPVFASIEELDPALVEASHDLYGSRLATLRRVILPLCRPGLAAGAVLVFVPCLGAVLEPILLGGGKTLMMGNLIQMQFGGSRNWPFGAAIALLQMSLVVLFLLQNGLRAARRDAEEAT</sequence>
<dbReference type="InterPro" id="IPR000515">
    <property type="entry name" value="MetI-like"/>
</dbReference>
<dbReference type="AlphaFoldDB" id="A0A1Y5RDZ4"/>
<evidence type="ECO:0000256" key="8">
    <source>
        <dbReference type="RuleBase" id="RU363032"/>
    </source>
</evidence>
<dbReference type="PROSITE" id="PS50928">
    <property type="entry name" value="ABC_TM1"/>
    <property type="match status" value="1"/>
</dbReference>
<keyword evidence="6 8" id="KW-1133">Transmembrane helix</keyword>
<dbReference type="InterPro" id="IPR035906">
    <property type="entry name" value="MetI-like_sf"/>
</dbReference>
<accession>A0A1Y5RDZ4</accession>
<keyword evidence="5 8" id="KW-0812">Transmembrane</keyword>
<reference evidence="10 11" key="1">
    <citation type="submission" date="2017-03" db="EMBL/GenBank/DDBJ databases">
        <authorList>
            <person name="Afonso C.L."/>
            <person name="Miller P.J."/>
            <person name="Scott M.A."/>
            <person name="Spackman E."/>
            <person name="Goraichik I."/>
            <person name="Dimitrov K.M."/>
            <person name="Suarez D.L."/>
            <person name="Swayne D.E."/>
        </authorList>
    </citation>
    <scope>NUCLEOTIDE SEQUENCE [LARGE SCALE GENOMIC DNA]</scope>
    <source>
        <strain evidence="10 11">CECT 7023</strain>
    </source>
</reference>
<dbReference type="RefSeq" id="WP_200812430.1">
    <property type="nucleotide sequence ID" value="NZ_FWFZ01000001.1"/>
</dbReference>
<dbReference type="CDD" id="cd06261">
    <property type="entry name" value="TM_PBP2"/>
    <property type="match status" value="1"/>
</dbReference>
<evidence type="ECO:0000256" key="1">
    <source>
        <dbReference type="ARBA" id="ARBA00004651"/>
    </source>
</evidence>
<dbReference type="SUPFAM" id="SSF161098">
    <property type="entry name" value="MetI-like"/>
    <property type="match status" value="1"/>
</dbReference>
<dbReference type="PANTHER" id="PTHR42929">
    <property type="entry name" value="INNER MEMBRANE ABC TRANSPORTER PERMEASE PROTEIN YDCU-RELATED-RELATED"/>
    <property type="match status" value="1"/>
</dbReference>
<evidence type="ECO:0000313" key="10">
    <source>
        <dbReference type="EMBL" id="SLN14403.1"/>
    </source>
</evidence>
<feature type="domain" description="ABC transmembrane type-1" evidence="9">
    <location>
        <begin position="1"/>
        <end position="107"/>
    </location>
</feature>
<dbReference type="GO" id="GO:0005886">
    <property type="term" value="C:plasma membrane"/>
    <property type="evidence" value="ECO:0007669"/>
    <property type="project" value="UniProtKB-SubCell"/>
</dbReference>
<keyword evidence="7 8" id="KW-0472">Membrane</keyword>
<dbReference type="Proteomes" id="UP000193900">
    <property type="component" value="Unassembled WGS sequence"/>
</dbReference>
<evidence type="ECO:0000256" key="7">
    <source>
        <dbReference type="ARBA" id="ARBA00023136"/>
    </source>
</evidence>
<dbReference type="Gene3D" id="1.10.3720.10">
    <property type="entry name" value="MetI-like"/>
    <property type="match status" value="1"/>
</dbReference>
<comment type="subcellular location">
    <subcellularLocation>
        <location evidence="1 8">Cell membrane</location>
        <topology evidence="1 8">Multi-pass membrane protein</topology>
    </subcellularLocation>
</comment>
<dbReference type="PANTHER" id="PTHR42929:SF1">
    <property type="entry name" value="INNER MEMBRANE ABC TRANSPORTER PERMEASE PROTEIN YDCU-RELATED"/>
    <property type="match status" value="1"/>
</dbReference>
<feature type="transmembrane region" description="Helical" evidence="8">
    <location>
        <begin position="42"/>
        <end position="66"/>
    </location>
</feature>
<evidence type="ECO:0000256" key="2">
    <source>
        <dbReference type="ARBA" id="ARBA00007069"/>
    </source>
</evidence>
<evidence type="ECO:0000259" key="9">
    <source>
        <dbReference type="PROSITE" id="PS50928"/>
    </source>
</evidence>
<dbReference type="Pfam" id="PF00528">
    <property type="entry name" value="BPD_transp_1"/>
    <property type="match status" value="1"/>
</dbReference>
<name>A0A1Y5RDZ4_9RHOB</name>
<evidence type="ECO:0000256" key="4">
    <source>
        <dbReference type="ARBA" id="ARBA00022475"/>
    </source>
</evidence>
<keyword evidence="3 8" id="KW-0813">Transport</keyword>
<feature type="transmembrane region" description="Helical" evidence="8">
    <location>
        <begin position="86"/>
        <end position="105"/>
    </location>
</feature>
<proteinExistence type="inferred from homology"/>
<dbReference type="EMBL" id="FWFZ01000001">
    <property type="protein sequence ID" value="SLN14403.1"/>
    <property type="molecule type" value="Genomic_DNA"/>
</dbReference>
<organism evidence="10 11">
    <name type="scientific">Roseisalinus antarcticus</name>
    <dbReference type="NCBI Taxonomy" id="254357"/>
    <lineage>
        <taxon>Bacteria</taxon>
        <taxon>Pseudomonadati</taxon>
        <taxon>Pseudomonadota</taxon>
        <taxon>Alphaproteobacteria</taxon>
        <taxon>Rhodobacterales</taxon>
        <taxon>Roseobacteraceae</taxon>
        <taxon>Roseisalinus</taxon>
    </lineage>
</organism>
<dbReference type="GO" id="GO:0055085">
    <property type="term" value="P:transmembrane transport"/>
    <property type="evidence" value="ECO:0007669"/>
    <property type="project" value="InterPro"/>
</dbReference>
<evidence type="ECO:0000256" key="6">
    <source>
        <dbReference type="ARBA" id="ARBA00022989"/>
    </source>
</evidence>
<evidence type="ECO:0000256" key="3">
    <source>
        <dbReference type="ARBA" id="ARBA00022448"/>
    </source>
</evidence>
<keyword evidence="4" id="KW-1003">Cell membrane</keyword>
<evidence type="ECO:0000256" key="5">
    <source>
        <dbReference type="ARBA" id="ARBA00022692"/>
    </source>
</evidence>